<dbReference type="GO" id="GO:0006515">
    <property type="term" value="P:protein quality control for misfolded or incompletely synthesized proteins"/>
    <property type="evidence" value="ECO:0007669"/>
    <property type="project" value="TreeGrafter"/>
</dbReference>
<dbReference type="OrthoDB" id="5297432at2"/>
<dbReference type="SMART" id="SM00382">
    <property type="entry name" value="AAA"/>
    <property type="match status" value="1"/>
</dbReference>
<dbReference type="Proteomes" id="UP000183982">
    <property type="component" value="Unassembled WGS sequence"/>
</dbReference>
<dbReference type="RefSeq" id="WP_073248144.1">
    <property type="nucleotide sequence ID" value="NZ_FQZQ01000001.1"/>
</dbReference>
<dbReference type="InterPro" id="IPR003959">
    <property type="entry name" value="ATPase_AAA_core"/>
</dbReference>
<dbReference type="GO" id="GO:0016887">
    <property type="term" value="F:ATP hydrolysis activity"/>
    <property type="evidence" value="ECO:0007669"/>
    <property type="project" value="InterPro"/>
</dbReference>
<evidence type="ECO:0000259" key="1">
    <source>
        <dbReference type="SMART" id="SM00382"/>
    </source>
</evidence>
<name>A0A1M6AQB0_9RHOB</name>
<protein>
    <submittedName>
        <fullName evidence="2">ATPase family associated with various cellular activities (AAA)</fullName>
    </submittedName>
</protein>
<dbReference type="STRING" id="1470563.SAMN05444000_10110"/>
<feature type="domain" description="AAA+ ATPase" evidence="1">
    <location>
        <begin position="139"/>
        <end position="291"/>
    </location>
</feature>
<proteinExistence type="predicted"/>
<dbReference type="GO" id="GO:0004176">
    <property type="term" value="F:ATP-dependent peptidase activity"/>
    <property type="evidence" value="ECO:0007669"/>
    <property type="project" value="InterPro"/>
</dbReference>
<organism evidence="2 3">
    <name type="scientific">Shimia gijangensis</name>
    <dbReference type="NCBI Taxonomy" id="1470563"/>
    <lineage>
        <taxon>Bacteria</taxon>
        <taxon>Pseudomonadati</taxon>
        <taxon>Pseudomonadota</taxon>
        <taxon>Alphaproteobacteria</taxon>
        <taxon>Rhodobacterales</taxon>
        <taxon>Roseobacteraceae</taxon>
    </lineage>
</organism>
<dbReference type="PANTHER" id="PTHR43718">
    <property type="entry name" value="LON PROTEASE"/>
    <property type="match status" value="1"/>
</dbReference>
<keyword evidence="3" id="KW-1185">Reference proteome</keyword>
<dbReference type="Gene3D" id="3.40.50.300">
    <property type="entry name" value="P-loop containing nucleotide triphosphate hydrolases"/>
    <property type="match status" value="1"/>
</dbReference>
<dbReference type="PANTHER" id="PTHR43718:SF2">
    <property type="entry name" value="LON PROTEASE HOMOLOG, MITOCHONDRIAL"/>
    <property type="match status" value="1"/>
</dbReference>
<evidence type="ECO:0000313" key="3">
    <source>
        <dbReference type="Proteomes" id="UP000183982"/>
    </source>
</evidence>
<evidence type="ECO:0000313" key="2">
    <source>
        <dbReference type="EMBL" id="SHI38393.1"/>
    </source>
</evidence>
<dbReference type="InterPro" id="IPR027065">
    <property type="entry name" value="Lon_Prtase"/>
</dbReference>
<accession>A0A1M6AQB0</accession>
<dbReference type="EMBL" id="FQZQ01000001">
    <property type="protein sequence ID" value="SHI38393.1"/>
    <property type="molecule type" value="Genomic_DNA"/>
</dbReference>
<dbReference type="Pfam" id="PF00004">
    <property type="entry name" value="AAA"/>
    <property type="match status" value="1"/>
</dbReference>
<dbReference type="AlphaFoldDB" id="A0A1M6AQB0"/>
<dbReference type="GO" id="GO:0004252">
    <property type="term" value="F:serine-type endopeptidase activity"/>
    <property type="evidence" value="ECO:0007669"/>
    <property type="project" value="InterPro"/>
</dbReference>
<dbReference type="InterPro" id="IPR003593">
    <property type="entry name" value="AAA+_ATPase"/>
</dbReference>
<dbReference type="GO" id="GO:0005524">
    <property type="term" value="F:ATP binding"/>
    <property type="evidence" value="ECO:0007669"/>
    <property type="project" value="InterPro"/>
</dbReference>
<dbReference type="SUPFAM" id="SSF52540">
    <property type="entry name" value="P-loop containing nucleoside triphosphate hydrolases"/>
    <property type="match status" value="1"/>
</dbReference>
<dbReference type="InterPro" id="IPR027417">
    <property type="entry name" value="P-loop_NTPase"/>
</dbReference>
<reference evidence="3" key="1">
    <citation type="submission" date="2016-11" db="EMBL/GenBank/DDBJ databases">
        <authorList>
            <person name="Varghese N."/>
            <person name="Submissions S."/>
        </authorList>
    </citation>
    <scope>NUCLEOTIDE SEQUENCE [LARGE SCALE GENOMIC DNA]</scope>
    <source>
        <strain evidence="3">DSM 100564</strain>
    </source>
</reference>
<gene>
    <name evidence="2" type="ORF">SAMN05444000_10110</name>
</gene>
<sequence length="351" mass="39400">MPKIVPLLTDLKLFETDDEDIEKRLKSHLEDLRFTQNKTKKTQDPIYLSWDDRKKINQRAAKIVRARRKYSQGQHLTRAEKKMLKPALNGVSIEGPETVHQVDEIASQLFEEMPWMQEPINEIWLDMRHHVSEHGAGLKLRPTLLVGGAGLGKTHLVRRIAELTSLPVVHIDGGAGSEGFPVAGLARGWGGAECGRPVKTMLANKIANPVVVIDEIDKAGIATGTSGHSTSLHSALLGLLEPVSAVNWHCPYFQTGFDMSRINWLMTANDVSRLPALLRSRLRSIHIEPPNQVQMNTFLEKEVKRRNLPDDCLEEIMGVLQASHKYQSASVRLAVKLLDELQRLETLPMKH</sequence>